<protein>
    <submittedName>
        <fullName evidence="1">Uncharacterized protein</fullName>
    </submittedName>
</protein>
<organism evidence="1">
    <name type="scientific">Rhizophora mucronata</name>
    <name type="common">Asiatic mangrove</name>
    <dbReference type="NCBI Taxonomy" id="61149"/>
    <lineage>
        <taxon>Eukaryota</taxon>
        <taxon>Viridiplantae</taxon>
        <taxon>Streptophyta</taxon>
        <taxon>Embryophyta</taxon>
        <taxon>Tracheophyta</taxon>
        <taxon>Spermatophyta</taxon>
        <taxon>Magnoliopsida</taxon>
        <taxon>eudicotyledons</taxon>
        <taxon>Gunneridae</taxon>
        <taxon>Pentapetalae</taxon>
        <taxon>rosids</taxon>
        <taxon>fabids</taxon>
        <taxon>Malpighiales</taxon>
        <taxon>Rhizophoraceae</taxon>
        <taxon>Rhizophora</taxon>
    </lineage>
</organism>
<dbReference type="EMBL" id="GGEC01054676">
    <property type="protein sequence ID" value="MBX35160.1"/>
    <property type="molecule type" value="Transcribed_RNA"/>
</dbReference>
<name>A0A2P2MY56_RHIMU</name>
<evidence type="ECO:0000313" key="1">
    <source>
        <dbReference type="EMBL" id="MBX35160.1"/>
    </source>
</evidence>
<accession>A0A2P2MY56</accession>
<dbReference type="AlphaFoldDB" id="A0A2P2MY56"/>
<reference evidence="1" key="1">
    <citation type="submission" date="2018-02" db="EMBL/GenBank/DDBJ databases">
        <title>Rhizophora mucronata_Transcriptome.</title>
        <authorList>
            <person name="Meera S.P."/>
            <person name="Sreeshan A."/>
            <person name="Augustine A."/>
        </authorList>
    </citation>
    <scope>NUCLEOTIDE SEQUENCE</scope>
    <source>
        <tissue evidence="1">Leaf</tissue>
    </source>
</reference>
<sequence length="49" mass="5222">MSAHETTPGHVASNCDFASSITSNPLNPRFWGALLSAEEPVIKIDPSQP</sequence>
<proteinExistence type="predicted"/>